<dbReference type="InterPro" id="IPR017927">
    <property type="entry name" value="FAD-bd_FR_type"/>
</dbReference>
<comment type="caution">
    <text evidence="7">The sequence shown here is derived from an EMBL/GenBank/DDBJ whole genome shotgun (WGS) entry which is preliminary data.</text>
</comment>
<evidence type="ECO:0000313" key="7">
    <source>
        <dbReference type="EMBL" id="KAF7131406.1"/>
    </source>
</evidence>
<evidence type="ECO:0000256" key="1">
    <source>
        <dbReference type="ARBA" id="ARBA00006278"/>
    </source>
</evidence>
<accession>A0A8H6PFL3</accession>
<keyword evidence="5" id="KW-0472">Membrane</keyword>
<dbReference type="GO" id="GO:0005886">
    <property type="term" value="C:plasma membrane"/>
    <property type="evidence" value="ECO:0007669"/>
    <property type="project" value="TreeGrafter"/>
</dbReference>
<feature type="transmembrane region" description="Helical" evidence="5">
    <location>
        <begin position="55"/>
        <end position="77"/>
    </location>
</feature>
<dbReference type="InterPro" id="IPR013112">
    <property type="entry name" value="FAD-bd_8"/>
</dbReference>
<feature type="domain" description="FAD-binding FR-type" evidence="6">
    <location>
        <begin position="90"/>
        <end position="199"/>
    </location>
</feature>
<keyword evidence="4" id="KW-0560">Oxidoreductase</keyword>
<evidence type="ECO:0000256" key="4">
    <source>
        <dbReference type="ARBA" id="ARBA00023002"/>
    </source>
</evidence>
<dbReference type="FunFam" id="3.40.50.80:FF:000071">
    <property type="entry name" value="Cell surface metalloreductase (FreA), putative"/>
    <property type="match status" value="1"/>
</dbReference>
<dbReference type="InterPro" id="IPR039261">
    <property type="entry name" value="FNR_nucleotide-bd"/>
</dbReference>
<dbReference type="Pfam" id="PF08030">
    <property type="entry name" value="NAD_binding_6"/>
    <property type="match status" value="1"/>
</dbReference>
<dbReference type="GO" id="GO:0006879">
    <property type="term" value="P:intracellular iron ion homeostasis"/>
    <property type="evidence" value="ECO:0007669"/>
    <property type="project" value="TreeGrafter"/>
</dbReference>
<reference evidence="7" key="1">
    <citation type="submission" date="2020-06" db="EMBL/GenBank/DDBJ databases">
        <title>Draft genome sequences of strains closely related to Aspergillus parafelis and Aspergillus hiratsukae.</title>
        <authorList>
            <person name="Dos Santos R.A.C."/>
            <person name="Rivero-Menendez O."/>
            <person name="Steenwyk J.L."/>
            <person name="Mead M.E."/>
            <person name="Goldman G.H."/>
            <person name="Alastruey-Izquierdo A."/>
            <person name="Rokas A."/>
        </authorList>
    </citation>
    <scope>NUCLEOTIDE SEQUENCE</scope>
    <source>
        <strain evidence="7">CNM-CM5793</strain>
    </source>
</reference>
<keyword evidence="5" id="KW-1133">Transmembrane helix</keyword>
<keyword evidence="5" id="KW-0812">Transmembrane</keyword>
<comment type="similarity">
    <text evidence="1">Belongs to the ferric reductase (FRE) family.</text>
</comment>
<organism evidence="7 8">
    <name type="scientific">Aspergillus hiratsukae</name>
    <dbReference type="NCBI Taxonomy" id="1194566"/>
    <lineage>
        <taxon>Eukaryota</taxon>
        <taxon>Fungi</taxon>
        <taxon>Dikarya</taxon>
        <taxon>Ascomycota</taxon>
        <taxon>Pezizomycotina</taxon>
        <taxon>Eurotiomycetes</taxon>
        <taxon>Eurotiomycetidae</taxon>
        <taxon>Eurotiales</taxon>
        <taxon>Aspergillaceae</taxon>
        <taxon>Aspergillus</taxon>
        <taxon>Aspergillus subgen. Fumigati</taxon>
    </lineage>
</organism>
<protein>
    <recommendedName>
        <fullName evidence="6">FAD-binding FR-type domain-containing protein</fullName>
    </recommendedName>
</protein>
<dbReference type="GO" id="GO:0000293">
    <property type="term" value="F:ferric-chelate reductase activity"/>
    <property type="evidence" value="ECO:0007669"/>
    <property type="project" value="UniProtKB-ARBA"/>
</dbReference>
<dbReference type="Proteomes" id="UP000630445">
    <property type="component" value="Unassembled WGS sequence"/>
</dbReference>
<name>A0A8H6PFL3_9EURO</name>
<dbReference type="InterPro" id="IPR013121">
    <property type="entry name" value="Fe_red_NAD-bd_6"/>
</dbReference>
<dbReference type="EMBL" id="JACBAD010001847">
    <property type="protein sequence ID" value="KAF7131406.1"/>
    <property type="molecule type" value="Genomic_DNA"/>
</dbReference>
<dbReference type="InterPro" id="IPR051410">
    <property type="entry name" value="Ferric/Cupric_Reductase"/>
</dbReference>
<keyword evidence="2" id="KW-0813">Transport</keyword>
<dbReference type="CDD" id="cd06186">
    <property type="entry name" value="NOX_Duox_like_FAD_NADP"/>
    <property type="match status" value="1"/>
</dbReference>
<dbReference type="GO" id="GO:0006826">
    <property type="term" value="P:iron ion transport"/>
    <property type="evidence" value="ECO:0007669"/>
    <property type="project" value="TreeGrafter"/>
</dbReference>
<dbReference type="SUPFAM" id="SSF52343">
    <property type="entry name" value="Ferredoxin reductase-like, C-terminal NADP-linked domain"/>
    <property type="match status" value="1"/>
</dbReference>
<evidence type="ECO:0000259" key="6">
    <source>
        <dbReference type="PROSITE" id="PS51384"/>
    </source>
</evidence>
<evidence type="ECO:0000256" key="2">
    <source>
        <dbReference type="ARBA" id="ARBA00022448"/>
    </source>
</evidence>
<dbReference type="AlphaFoldDB" id="A0A8H6PFL3"/>
<evidence type="ECO:0000256" key="5">
    <source>
        <dbReference type="SAM" id="Phobius"/>
    </source>
</evidence>
<dbReference type="Gene3D" id="3.40.50.80">
    <property type="entry name" value="Nucleotide-binding domain of ferredoxin-NADP reductase (FNR) module"/>
    <property type="match status" value="1"/>
</dbReference>
<dbReference type="PANTHER" id="PTHR32361:SF26">
    <property type="entry name" value="FAD-BINDING 8 DOMAIN-CONTAINING PROTEIN-RELATED"/>
    <property type="match status" value="1"/>
</dbReference>
<gene>
    <name evidence="7" type="ORF">CNMCM5793_004577</name>
</gene>
<keyword evidence="8" id="KW-1185">Reference proteome</keyword>
<evidence type="ECO:0000313" key="8">
    <source>
        <dbReference type="Proteomes" id="UP000630445"/>
    </source>
</evidence>
<dbReference type="GO" id="GO:0015677">
    <property type="term" value="P:copper ion import"/>
    <property type="evidence" value="ECO:0007669"/>
    <property type="project" value="TreeGrafter"/>
</dbReference>
<keyword evidence="3" id="KW-0249">Electron transport</keyword>
<dbReference type="PROSITE" id="PS51384">
    <property type="entry name" value="FAD_FR"/>
    <property type="match status" value="1"/>
</dbReference>
<sequence>MRQAGISLGALAAISIPWFRQWSYELFLRGHQLLAVLFVYGTWKHLQGRSRLSNIYFFVGLGVFGLNFLFQLGLLLYRNGLFAGRGFPRAEMSFSTTKSKEDIVVTAAHVRVSLPRPVQLESGQYINLWVPSVSLWSWAQTHPFIVTSWSKGPRNTIELLVQPCRGLSADLARYATVAGETPVSFCALFTGPHGRSEDVRHYESILVIASGFGIAAAIPYMKSMIYGYYTRTIKARRLHLVWQVGSRAEITAAEHLLNNLLEDDHKDHGYILNISIYMGDLAMERLLSGQHKRVCFYQGAPDYRSIISVEASGALIKRQPGDPLKRLTNVRGEQRRTLVMASTTGKNRDCIRETVRSYLRQRVKLVELEYQPTESTHWGSS</sequence>
<dbReference type="OrthoDB" id="4494341at2759"/>
<dbReference type="Pfam" id="PF08022">
    <property type="entry name" value="FAD_binding_8"/>
    <property type="match status" value="1"/>
</dbReference>
<proteinExistence type="inferred from homology"/>
<dbReference type="PANTHER" id="PTHR32361">
    <property type="entry name" value="FERRIC/CUPRIC REDUCTASE TRANSMEMBRANE COMPONENT"/>
    <property type="match status" value="1"/>
</dbReference>
<evidence type="ECO:0000256" key="3">
    <source>
        <dbReference type="ARBA" id="ARBA00022982"/>
    </source>
</evidence>